<name>A0A4W3K7V8_CALMI</name>
<dbReference type="Ensembl" id="ENSCMIT00000048850.1">
    <property type="protein sequence ID" value="ENSCMIP00000048176.1"/>
    <property type="gene ID" value="ENSCMIG00000019702.1"/>
</dbReference>
<reference evidence="2" key="3">
    <citation type="journal article" date="2014" name="Nature">
        <title>Elephant shark genome provides unique insights into gnathostome evolution.</title>
        <authorList>
            <consortium name="International Elephant Shark Genome Sequencing Consortium"/>
            <person name="Venkatesh B."/>
            <person name="Lee A.P."/>
            <person name="Ravi V."/>
            <person name="Maurya A.K."/>
            <person name="Lian M.M."/>
            <person name="Swann J.B."/>
            <person name="Ohta Y."/>
            <person name="Flajnik M.F."/>
            <person name="Sutoh Y."/>
            <person name="Kasahara M."/>
            <person name="Hoon S."/>
            <person name="Gangu V."/>
            <person name="Roy S.W."/>
            <person name="Irimia M."/>
            <person name="Korzh V."/>
            <person name="Kondrychyn I."/>
            <person name="Lim Z.W."/>
            <person name="Tay B.H."/>
            <person name="Tohari S."/>
            <person name="Kong K.W."/>
            <person name="Ho S."/>
            <person name="Lorente-Galdos B."/>
            <person name="Quilez J."/>
            <person name="Marques-Bonet T."/>
            <person name="Raney B.J."/>
            <person name="Ingham P.W."/>
            <person name="Tay A."/>
            <person name="Hillier L.W."/>
            <person name="Minx P."/>
            <person name="Boehm T."/>
            <person name="Wilson R.K."/>
            <person name="Brenner S."/>
            <person name="Warren W.C."/>
        </authorList>
    </citation>
    <scope>NUCLEOTIDE SEQUENCE [LARGE SCALE GENOMIC DNA]</scope>
</reference>
<reference evidence="2" key="1">
    <citation type="journal article" date="2006" name="Science">
        <title>Ancient noncoding elements conserved in the human genome.</title>
        <authorList>
            <person name="Venkatesh B."/>
            <person name="Kirkness E.F."/>
            <person name="Loh Y.H."/>
            <person name="Halpern A.L."/>
            <person name="Lee A.P."/>
            <person name="Johnson J."/>
            <person name="Dandona N."/>
            <person name="Viswanathan L.D."/>
            <person name="Tay A."/>
            <person name="Venter J.C."/>
            <person name="Strausberg R.L."/>
            <person name="Brenner S."/>
        </authorList>
    </citation>
    <scope>NUCLEOTIDE SEQUENCE [LARGE SCALE GENOMIC DNA]</scope>
</reference>
<dbReference type="InParanoid" id="A0A4W3K7V8"/>
<organism evidence="1 2">
    <name type="scientific">Callorhinchus milii</name>
    <name type="common">Ghost shark</name>
    <dbReference type="NCBI Taxonomy" id="7868"/>
    <lineage>
        <taxon>Eukaryota</taxon>
        <taxon>Metazoa</taxon>
        <taxon>Chordata</taxon>
        <taxon>Craniata</taxon>
        <taxon>Vertebrata</taxon>
        <taxon>Chondrichthyes</taxon>
        <taxon>Holocephali</taxon>
        <taxon>Chimaeriformes</taxon>
        <taxon>Callorhinchidae</taxon>
        <taxon>Callorhinchus</taxon>
    </lineage>
</organism>
<protein>
    <submittedName>
        <fullName evidence="1">Uncharacterized protein</fullName>
    </submittedName>
</protein>
<reference evidence="2" key="2">
    <citation type="journal article" date="2007" name="PLoS Biol.">
        <title>Survey sequencing and comparative analysis of the elephant shark (Callorhinchus milii) genome.</title>
        <authorList>
            <person name="Venkatesh B."/>
            <person name="Kirkness E.F."/>
            <person name="Loh Y.H."/>
            <person name="Halpern A.L."/>
            <person name="Lee A.P."/>
            <person name="Johnson J."/>
            <person name="Dandona N."/>
            <person name="Viswanathan L.D."/>
            <person name="Tay A."/>
            <person name="Venter J.C."/>
            <person name="Strausberg R.L."/>
            <person name="Brenner S."/>
        </authorList>
    </citation>
    <scope>NUCLEOTIDE SEQUENCE [LARGE SCALE GENOMIC DNA]</scope>
</reference>
<dbReference type="GeneTree" id="ENSGT00940000158409"/>
<keyword evidence="2" id="KW-1185">Reference proteome</keyword>
<reference evidence="1" key="5">
    <citation type="submission" date="2025-09" db="UniProtKB">
        <authorList>
            <consortium name="Ensembl"/>
        </authorList>
    </citation>
    <scope>IDENTIFICATION</scope>
</reference>
<evidence type="ECO:0000313" key="2">
    <source>
        <dbReference type="Proteomes" id="UP000314986"/>
    </source>
</evidence>
<dbReference type="STRING" id="7868.ENSCMIP00000048176"/>
<dbReference type="Proteomes" id="UP000314986">
    <property type="component" value="Unassembled WGS sequence"/>
</dbReference>
<evidence type="ECO:0000313" key="1">
    <source>
        <dbReference type="Ensembl" id="ENSCMIP00000048176.1"/>
    </source>
</evidence>
<dbReference type="OMA" id="NGSHPSM"/>
<accession>A0A4W3K7V8</accession>
<sequence length="352" mass="38854">ENSLRMYHQLLHRKKPKQITSSSLIHNSSVLIKPIPIKPTELGTDPGPVVTISPLPQKHLTLAALFGTQVKPISTNVPAQEPKNKVCSRPGVVRSLSYDEPSRLPKQETSQLEERQLCPAIQKLMGRGTDLQPVSELPENCLCENQIDQPMEDSLTGLYQVQPSVGNVSTQNPLNESSSFFPNNTHKLLQKLQCTQAPLLTPGPSVIQSELLLSRSQKDSQIQSFPQTHPTYLSSSLQFQPNLHNIQSVDQAKMTVASNTCSSPAQVSGIISPHELLQKLQIVQQEQQLQAGNKMTMAAKFSAQPSVVSQTNSSIKPLESWTEKTACSEKRNPFFQVRNLSEASVLDNTLRS</sequence>
<reference evidence="1" key="4">
    <citation type="submission" date="2025-08" db="UniProtKB">
        <authorList>
            <consortium name="Ensembl"/>
        </authorList>
    </citation>
    <scope>IDENTIFICATION</scope>
</reference>
<dbReference type="AlphaFoldDB" id="A0A4W3K7V8"/>
<proteinExistence type="predicted"/>